<feature type="chain" id="PRO_5033710906" evidence="2">
    <location>
        <begin position="21"/>
        <end position="755"/>
    </location>
</feature>
<keyword evidence="1" id="KW-1133">Transmembrane helix</keyword>
<dbReference type="WBParaSite" id="EgrG_000937100">
    <property type="protein sequence ID" value="EgrG_000937100"/>
    <property type="gene ID" value="EgrG_000937100"/>
</dbReference>
<gene>
    <name evidence="6" type="primary">EGR_03277</name>
    <name evidence="4" type="ORF">EgrG_000937100</name>
</gene>
<evidence type="ECO:0000313" key="5">
    <source>
        <dbReference type="Proteomes" id="UP000492820"/>
    </source>
</evidence>
<proteinExistence type="predicted"/>
<dbReference type="CDD" id="cd00063">
    <property type="entry name" value="FN3"/>
    <property type="match status" value="2"/>
</dbReference>
<dbReference type="EMBL" id="LK028613">
    <property type="protein sequence ID" value="CDS24664.1"/>
    <property type="molecule type" value="Genomic_DNA"/>
</dbReference>
<feature type="signal peptide" evidence="2">
    <location>
        <begin position="1"/>
        <end position="20"/>
    </location>
</feature>
<dbReference type="Proteomes" id="UP000492820">
    <property type="component" value="Unassembled WGS sequence"/>
</dbReference>
<name>A0A068WWX5_ECHGR</name>
<dbReference type="OrthoDB" id="6242468at2759"/>
<evidence type="ECO:0000313" key="4">
    <source>
        <dbReference type="EMBL" id="CDS24664.1"/>
    </source>
</evidence>
<reference evidence="6" key="3">
    <citation type="submission" date="2020-10" db="UniProtKB">
        <authorList>
            <consortium name="WormBaseParasite"/>
        </authorList>
    </citation>
    <scope>IDENTIFICATION</scope>
</reference>
<protein>
    <submittedName>
        <fullName evidence="4 6">Fibronectin type III</fullName>
    </submittedName>
</protein>
<dbReference type="InterPro" id="IPR036116">
    <property type="entry name" value="FN3_sf"/>
</dbReference>
<evidence type="ECO:0000313" key="6">
    <source>
        <dbReference type="WBParaSite" id="EgrG_000937100"/>
    </source>
</evidence>
<keyword evidence="1" id="KW-0472">Membrane</keyword>
<keyword evidence="1" id="KW-0812">Transmembrane</keyword>
<dbReference type="AlphaFoldDB" id="A0A068WWX5"/>
<feature type="domain" description="Fibronectin type-III" evidence="3">
    <location>
        <begin position="457"/>
        <end position="551"/>
    </location>
</feature>
<dbReference type="PROSITE" id="PS50853">
    <property type="entry name" value="FN3"/>
    <property type="match status" value="1"/>
</dbReference>
<organism evidence="4">
    <name type="scientific">Echinococcus granulosus</name>
    <name type="common">Hydatid tapeworm</name>
    <dbReference type="NCBI Taxonomy" id="6210"/>
    <lineage>
        <taxon>Eukaryota</taxon>
        <taxon>Metazoa</taxon>
        <taxon>Spiralia</taxon>
        <taxon>Lophotrochozoa</taxon>
        <taxon>Platyhelminthes</taxon>
        <taxon>Cestoda</taxon>
        <taxon>Eucestoda</taxon>
        <taxon>Cyclophyllidea</taxon>
        <taxon>Taeniidae</taxon>
        <taxon>Echinococcus</taxon>
        <taxon>Echinococcus granulosus group</taxon>
    </lineage>
</organism>
<reference evidence="4" key="2">
    <citation type="submission" date="2014-06" db="EMBL/GenBank/DDBJ databases">
        <authorList>
            <person name="Aslett M."/>
        </authorList>
    </citation>
    <scope>NUCLEOTIDE SEQUENCE</scope>
</reference>
<feature type="transmembrane region" description="Helical" evidence="1">
    <location>
        <begin position="701"/>
        <end position="723"/>
    </location>
</feature>
<dbReference type="SUPFAM" id="SSF49265">
    <property type="entry name" value="Fibronectin type III"/>
    <property type="match status" value="1"/>
</dbReference>
<dbReference type="Gene3D" id="2.60.40.10">
    <property type="entry name" value="Immunoglobulins"/>
    <property type="match status" value="1"/>
</dbReference>
<dbReference type="InterPro" id="IPR003961">
    <property type="entry name" value="FN3_dom"/>
</dbReference>
<dbReference type="SMART" id="SM00060">
    <property type="entry name" value="FN3"/>
    <property type="match status" value="3"/>
</dbReference>
<sequence>MPQKRAVVVIVLSVLLSVSTEEPPITWPDPRHFHANVDRRDGKSLSLSWPVSQYCPQNVLQNLSVTITKVGDRNFSKHITGKSEHLTVILEQVEAVYQVTAIMKTQFNMKGVSAIATITTGGSPLFGSHLSLPVQEISQARVVGDGPYVVVLTHQITEKCMLVIYDATSANYTIEAMNLCQNGQRASLAVVLPIEKRPLNFLPKLNLLEFAIPSKILEGLPKFDVRTYSVPNNSDLELDPPCDIYGRLVLISPETARLTVTFRPPTSHPRLIHNFTFVFSHTNETIVFEVIDGRDFSKYRNRSVIPYSKIQQAQQEKTMHFEVAPKTPFGYPGNYTVTAFTNDAVTKRAVYPIIMPKFFALQPSHHEISVFWYSVTVKWGKPLMFNSSCTYRVKADPYNTGAVRQVQQPLYGRQWVTFDNLSPGAIYSIKLESTCTGSKPFWIHLGDAETDAGAPGTPRDVKLTLIGPKTVNLTWNPPLSLPGRHPYYEWRCEAKNNRAVISDKTEDTYTLLENIAPGVLSCTVQAAMKTKGFMDKYGGVSSPVQLLVPSPDLPQAPPVQIILIDERTVGLNLLPVPRSDVLGFIVTVDSNLTISFYLNEADGPFSVKKMGTPTAKALRTGPASLTLTDLTPYQTYIINVTTLFTVNYNTTSSYIVQPTPPEYWTTNVSTSTPRWTTTQQEQPPSTTATVGKFMDFPYTKILLLAVFGCAGSFLLAATSGILLQKWRRKNAAKMLKDPPPADLPQFSDECISHSF</sequence>
<evidence type="ECO:0000256" key="1">
    <source>
        <dbReference type="SAM" id="Phobius"/>
    </source>
</evidence>
<keyword evidence="2" id="KW-0732">Signal</keyword>
<evidence type="ECO:0000256" key="2">
    <source>
        <dbReference type="SAM" id="SignalP"/>
    </source>
</evidence>
<dbReference type="InterPro" id="IPR013783">
    <property type="entry name" value="Ig-like_fold"/>
</dbReference>
<reference evidence="4 5" key="1">
    <citation type="journal article" date="2013" name="Nature">
        <title>The genomes of four tapeworm species reveal adaptations to parasitism.</title>
        <authorList>
            <person name="Tsai I.J."/>
            <person name="Zarowiecki M."/>
            <person name="Holroyd N."/>
            <person name="Garciarrubio A."/>
            <person name="Sanchez-Flores A."/>
            <person name="Brooks K.L."/>
            <person name="Tracey A."/>
            <person name="Bobes R.J."/>
            <person name="Fragoso G."/>
            <person name="Sciutto E."/>
            <person name="Aslett M."/>
            <person name="Beasley H."/>
            <person name="Bennett H.M."/>
            <person name="Cai J."/>
            <person name="Camicia F."/>
            <person name="Clark R."/>
            <person name="Cucher M."/>
            <person name="De Silva N."/>
            <person name="Day T.A."/>
            <person name="Deplazes P."/>
            <person name="Estrada K."/>
            <person name="Fernandez C."/>
            <person name="Holland P.W."/>
            <person name="Hou J."/>
            <person name="Hu S."/>
            <person name="Huckvale T."/>
            <person name="Hung S.S."/>
            <person name="Kamenetzky L."/>
            <person name="Keane J.A."/>
            <person name="Kiss F."/>
            <person name="Koziol U."/>
            <person name="Lambert O."/>
            <person name="Liu K."/>
            <person name="Luo X."/>
            <person name="Luo Y."/>
            <person name="Macchiaroli N."/>
            <person name="Nichol S."/>
            <person name="Paps J."/>
            <person name="Parkinson J."/>
            <person name="Pouchkina-Stantcheva N."/>
            <person name="Riddiford N."/>
            <person name="Rosenzvit M."/>
            <person name="Salinas G."/>
            <person name="Wasmuth J.D."/>
            <person name="Zamanian M."/>
            <person name="Zheng Y."/>
            <person name="Cai X."/>
            <person name="Soberon X."/>
            <person name="Olson P.D."/>
            <person name="Laclette J.P."/>
            <person name="Brehm K."/>
            <person name="Berriman M."/>
            <person name="Garciarrubio A."/>
            <person name="Bobes R.J."/>
            <person name="Fragoso G."/>
            <person name="Sanchez-Flores A."/>
            <person name="Estrada K."/>
            <person name="Cevallos M.A."/>
            <person name="Morett E."/>
            <person name="Gonzalez V."/>
            <person name="Portillo T."/>
            <person name="Ochoa-Leyva A."/>
            <person name="Jose M.V."/>
            <person name="Sciutto E."/>
            <person name="Landa A."/>
            <person name="Jimenez L."/>
            <person name="Valdes V."/>
            <person name="Carrero J.C."/>
            <person name="Larralde C."/>
            <person name="Morales-Montor J."/>
            <person name="Limon-Lason J."/>
            <person name="Soberon X."/>
            <person name="Laclette J.P."/>
        </authorList>
    </citation>
    <scope>NUCLEOTIDE SEQUENCE [LARGE SCALE GENOMIC DNA]</scope>
</reference>
<evidence type="ECO:0000259" key="3">
    <source>
        <dbReference type="PROSITE" id="PS50853"/>
    </source>
</evidence>
<accession>A0A068WWX5</accession>